<keyword evidence="4" id="KW-1185">Reference proteome</keyword>
<feature type="compositionally biased region" description="Basic and acidic residues" evidence="1">
    <location>
        <begin position="255"/>
        <end position="273"/>
    </location>
</feature>
<sequence>MANCSAKLLSLFCLLILLSLQANARNSLFFSKVARETATAAADNRKSYYTTNTYDEETQFPTKEEPALVKSQEREPTFIPQTAQNGYGLYGHDKGIFPTYTITAATSEQPYTATDLPYKTHFEEPLNMADGVTNLQERQPTFIPKATQKSYGVYSHDTSLFTPSTTTTTAANELPYTTTNFPYKTQFQNPINEAYNTNLNNDNNNIYKHDKNSYDYSKQPQQQGMSDTRFLENGRYFYDINAEKNVPDYGHPSSRRNDYNDDNDDVSRYHGNSEKFNSYKNHNGMRWYQNQEEEEDFEFEP</sequence>
<feature type="region of interest" description="Disordered" evidence="1">
    <location>
        <begin position="199"/>
        <end position="225"/>
    </location>
</feature>
<evidence type="ECO:0000313" key="4">
    <source>
        <dbReference type="Proteomes" id="UP001279734"/>
    </source>
</evidence>
<comment type="caution">
    <text evidence="3">The sequence shown here is derived from an EMBL/GenBank/DDBJ whole genome shotgun (WGS) entry which is preliminary data.</text>
</comment>
<dbReference type="PANTHER" id="PTHR35274:SF2">
    <property type="entry name" value="E6-LIKE PROTEIN"/>
    <property type="match status" value="1"/>
</dbReference>
<accession>A0AAD3XSP4</accession>
<feature type="compositionally biased region" description="Polar residues" evidence="1">
    <location>
        <begin position="214"/>
        <end position="225"/>
    </location>
</feature>
<proteinExistence type="predicted"/>
<name>A0AAD3XSP4_NEPGR</name>
<reference evidence="3" key="1">
    <citation type="submission" date="2023-05" db="EMBL/GenBank/DDBJ databases">
        <title>Nepenthes gracilis genome sequencing.</title>
        <authorList>
            <person name="Fukushima K."/>
        </authorList>
    </citation>
    <scope>NUCLEOTIDE SEQUENCE</scope>
    <source>
        <strain evidence="3">SING2019-196</strain>
    </source>
</reference>
<protein>
    <recommendedName>
        <fullName evidence="5">Protein E6-like</fullName>
    </recommendedName>
</protein>
<dbReference type="EMBL" id="BSYO01000015">
    <property type="protein sequence ID" value="GMH15823.1"/>
    <property type="molecule type" value="Genomic_DNA"/>
</dbReference>
<evidence type="ECO:0000313" key="3">
    <source>
        <dbReference type="EMBL" id="GMH15823.1"/>
    </source>
</evidence>
<evidence type="ECO:0000256" key="2">
    <source>
        <dbReference type="SAM" id="SignalP"/>
    </source>
</evidence>
<feature type="region of interest" description="Disordered" evidence="1">
    <location>
        <begin position="243"/>
        <end position="280"/>
    </location>
</feature>
<dbReference type="AlphaFoldDB" id="A0AAD3XSP4"/>
<gene>
    <name evidence="3" type="ORF">Nepgr_017664</name>
</gene>
<evidence type="ECO:0000256" key="1">
    <source>
        <dbReference type="SAM" id="MobiDB-lite"/>
    </source>
</evidence>
<feature type="signal peptide" evidence="2">
    <location>
        <begin position="1"/>
        <end position="24"/>
    </location>
</feature>
<keyword evidence="2" id="KW-0732">Signal</keyword>
<feature type="chain" id="PRO_5042182190" description="Protein E6-like" evidence="2">
    <location>
        <begin position="25"/>
        <end position="301"/>
    </location>
</feature>
<dbReference type="PANTHER" id="PTHR35274">
    <property type="entry name" value="E6-LIKE PROTEIN"/>
    <property type="match status" value="1"/>
</dbReference>
<dbReference type="InterPro" id="IPR040290">
    <property type="entry name" value="Prot_E6-like"/>
</dbReference>
<evidence type="ECO:0008006" key="5">
    <source>
        <dbReference type="Google" id="ProtNLM"/>
    </source>
</evidence>
<dbReference type="Proteomes" id="UP001279734">
    <property type="component" value="Unassembled WGS sequence"/>
</dbReference>
<organism evidence="3 4">
    <name type="scientific">Nepenthes gracilis</name>
    <name type="common">Slender pitcher plant</name>
    <dbReference type="NCBI Taxonomy" id="150966"/>
    <lineage>
        <taxon>Eukaryota</taxon>
        <taxon>Viridiplantae</taxon>
        <taxon>Streptophyta</taxon>
        <taxon>Embryophyta</taxon>
        <taxon>Tracheophyta</taxon>
        <taxon>Spermatophyta</taxon>
        <taxon>Magnoliopsida</taxon>
        <taxon>eudicotyledons</taxon>
        <taxon>Gunneridae</taxon>
        <taxon>Pentapetalae</taxon>
        <taxon>Caryophyllales</taxon>
        <taxon>Nepenthaceae</taxon>
        <taxon>Nepenthes</taxon>
    </lineage>
</organism>